<name>A0A225DFB7_9BACT</name>
<dbReference type="Proteomes" id="UP000214646">
    <property type="component" value="Unassembled WGS sequence"/>
</dbReference>
<organism evidence="2 3">
    <name type="scientific">Fimbriiglobus ruber</name>
    <dbReference type="NCBI Taxonomy" id="1908690"/>
    <lineage>
        <taxon>Bacteria</taxon>
        <taxon>Pseudomonadati</taxon>
        <taxon>Planctomycetota</taxon>
        <taxon>Planctomycetia</taxon>
        <taxon>Gemmatales</taxon>
        <taxon>Gemmataceae</taxon>
        <taxon>Fimbriiglobus</taxon>
    </lineage>
</organism>
<dbReference type="GO" id="GO:0016887">
    <property type="term" value="F:ATP hydrolysis activity"/>
    <property type="evidence" value="ECO:0007669"/>
    <property type="project" value="InterPro"/>
</dbReference>
<evidence type="ECO:0000313" key="3">
    <source>
        <dbReference type="Proteomes" id="UP000214646"/>
    </source>
</evidence>
<dbReference type="SUPFAM" id="SSF52540">
    <property type="entry name" value="P-loop containing nucleoside triphosphate hydrolases"/>
    <property type="match status" value="1"/>
</dbReference>
<protein>
    <submittedName>
        <fullName evidence="2">5-methylcytosine-specific restriction enzyme B</fullName>
    </submittedName>
</protein>
<reference evidence="3" key="1">
    <citation type="submission" date="2017-06" db="EMBL/GenBank/DDBJ databases">
        <title>Genome analysis of Fimbriiglobus ruber SP5, the first member of the order Planctomycetales with confirmed chitinolytic capability.</title>
        <authorList>
            <person name="Ravin N.V."/>
            <person name="Rakitin A.L."/>
            <person name="Ivanova A.A."/>
            <person name="Beletsky A.V."/>
            <person name="Kulichevskaya I.S."/>
            <person name="Mardanov A.V."/>
            <person name="Dedysh S.N."/>
        </authorList>
    </citation>
    <scope>NUCLEOTIDE SEQUENCE [LARGE SCALE GENOMIC DNA]</scope>
    <source>
        <strain evidence="3">SP5</strain>
    </source>
</reference>
<dbReference type="InterPro" id="IPR003593">
    <property type="entry name" value="AAA+_ATPase"/>
</dbReference>
<dbReference type="InterPro" id="IPR027417">
    <property type="entry name" value="P-loop_NTPase"/>
</dbReference>
<evidence type="ECO:0000259" key="1">
    <source>
        <dbReference type="SMART" id="SM00382"/>
    </source>
</evidence>
<dbReference type="Gene3D" id="3.40.50.300">
    <property type="entry name" value="P-loop containing nucleotide triphosphate hydrolases"/>
    <property type="match status" value="1"/>
</dbReference>
<dbReference type="PANTHER" id="PTHR37291:SF1">
    <property type="entry name" value="TYPE IV METHYL-DIRECTED RESTRICTION ENZYME ECOKMCRB SUBUNIT"/>
    <property type="match status" value="1"/>
</dbReference>
<dbReference type="CDD" id="cd00009">
    <property type="entry name" value="AAA"/>
    <property type="match status" value="1"/>
</dbReference>
<keyword evidence="3" id="KW-1185">Reference proteome</keyword>
<feature type="domain" description="AAA+ ATPase" evidence="1">
    <location>
        <begin position="556"/>
        <end position="723"/>
    </location>
</feature>
<dbReference type="InterPro" id="IPR052934">
    <property type="entry name" value="Methyl-DNA_Rec/Restrict_Enz"/>
</dbReference>
<gene>
    <name evidence="2" type="ORF">FRUB_09629</name>
</gene>
<dbReference type="SMART" id="SM00382">
    <property type="entry name" value="AAA"/>
    <property type="match status" value="1"/>
</dbReference>
<proteinExistence type="predicted"/>
<accession>A0A225DFB7</accession>
<comment type="caution">
    <text evidence="2">The sequence shown here is derived from an EMBL/GenBank/DDBJ whole genome shotgun (WGS) entry which is preliminary data.</text>
</comment>
<sequence length="829" mass="90980">MPGVGPAFWSAIAKATAPDKVPDWTPAVQEGLARLNLLADDGTSSGRLSSFASALSVYESRPDFSATDLDTFFARASGMRGRELGSVPDAQEPSKAIARALREVRSRVPLRKRATEFAQQHADYRAAFDAGRAAGDGAAMARVVWQLSGGTGDAPTVLVSQVSGEAWFNDLNCVLGTTDLSELVGGHAGLADSAAWYTAGVLHLLDPTRFPVWNDAAKRGLHLLDDAADPALAPLDQYWLYCVVAQGLREEYRVHPGELQAVLAALVDAARVEPAVTPAGQPASRFDGFCTDTFRFLAELSGHNQTGWMAAQRDRYRFVVREPLVELCTALAGRYVRPVLGGEYGWDLETDPRPGRTLASILKHGSGQPGPYSPVLRATFYPREPGRKRDDVQFFIRVDATGVSFGWELSRSARDAGRRFRKNVQELGEQLYAAVRATGAIDACTFATDPAATTTAPIRSAGDLREWASAKDLIAVRHLPADSPTLRADDLVGEILILFDRLVPFFAAAVEDDPLPILARRAGTLGARPTFGRSAFQAATYLSEVWLTRTLDLLRLKKQLVLQGVPGTGKTHVARSLARFLTGDRPENQRLVQFHPGYSYEEFVEGIRPRVIETNGRSEVSYPVEPGLLATFAARAEAHPSEPHVLVIDEINRGNLPRVFGELLFLLEYRDQEILLPYSKRPFRLPNNLYFVATMNPADRSAAGLDVALRRRFSFVEMAPDAALLARWLDAHSPADADPTFAPRAVRWFEEMNRKLARDAGPDRLVGHSYFMVPDLTADRLQVVWDHHVRPVLEDAFPGRPDRIRGFDPGRLASPRPIANSLGKIDEVG</sequence>
<evidence type="ECO:0000313" key="2">
    <source>
        <dbReference type="EMBL" id="OWK34787.1"/>
    </source>
</evidence>
<dbReference type="AlphaFoldDB" id="A0A225DFB7"/>
<dbReference type="GO" id="GO:0005524">
    <property type="term" value="F:ATP binding"/>
    <property type="evidence" value="ECO:0007669"/>
    <property type="project" value="InterPro"/>
</dbReference>
<dbReference type="Pfam" id="PF07728">
    <property type="entry name" value="AAA_5"/>
    <property type="match status" value="1"/>
</dbReference>
<dbReference type="PANTHER" id="PTHR37291">
    <property type="entry name" value="5-METHYLCYTOSINE-SPECIFIC RESTRICTION ENZYME B"/>
    <property type="match status" value="1"/>
</dbReference>
<dbReference type="EMBL" id="NIDE01000019">
    <property type="protein sequence ID" value="OWK34787.1"/>
    <property type="molecule type" value="Genomic_DNA"/>
</dbReference>
<dbReference type="InterPro" id="IPR011704">
    <property type="entry name" value="ATPase_dyneun-rel_AAA"/>
</dbReference>